<gene>
    <name evidence="2" type="ordered locus">LOC_Os10g03410</name>
</gene>
<dbReference type="EMBL" id="DP000086">
    <property type="protein sequence ID" value="ABB46653.1"/>
    <property type="molecule type" value="Genomic_DNA"/>
</dbReference>
<proteinExistence type="predicted"/>
<name>Q33BB8_ORYSJ</name>
<evidence type="ECO:0000313" key="2">
    <source>
        <dbReference type="EMBL" id="ABB46653.1"/>
    </source>
</evidence>
<reference evidence="2" key="1">
    <citation type="journal article" date="2003" name="Science">
        <title>In-depth view of structure, activity, and evolution of rice chromosome 10.</title>
        <authorList>
            <consortium name="Rice Chromosome 10 Sequencing Consortium"/>
        </authorList>
    </citation>
    <scope>NUCLEOTIDE SEQUENCE [LARGE SCALE GENOMIC DNA]</scope>
</reference>
<organism evidence="2">
    <name type="scientific">Oryza sativa subsp. japonica</name>
    <name type="common">Rice</name>
    <dbReference type="NCBI Taxonomy" id="39947"/>
    <lineage>
        <taxon>Eukaryota</taxon>
        <taxon>Viridiplantae</taxon>
        <taxon>Streptophyta</taxon>
        <taxon>Embryophyta</taxon>
        <taxon>Tracheophyta</taxon>
        <taxon>Spermatophyta</taxon>
        <taxon>Magnoliopsida</taxon>
        <taxon>Liliopsida</taxon>
        <taxon>Poales</taxon>
        <taxon>Poaceae</taxon>
        <taxon>BOP clade</taxon>
        <taxon>Oryzoideae</taxon>
        <taxon>Oryzeae</taxon>
        <taxon>Oryzinae</taxon>
        <taxon>Oryza</taxon>
        <taxon>Oryza sativa</taxon>
    </lineage>
</organism>
<accession>Q33BB8</accession>
<reference evidence="2" key="3">
    <citation type="submission" date="2006-07" db="EMBL/GenBank/DDBJ databases">
        <authorList>
            <person name="Buell R."/>
        </authorList>
    </citation>
    <scope>NUCLEOTIDE SEQUENCE</scope>
</reference>
<protein>
    <submittedName>
        <fullName evidence="2">Uncharacterized protein</fullName>
    </submittedName>
</protein>
<feature type="region of interest" description="Disordered" evidence="1">
    <location>
        <begin position="25"/>
        <end position="63"/>
    </location>
</feature>
<sequence>MGTVARLTKYWENQKRGCQDYETKGVQQVGPWSDDSKSQSHFDGLPGFEPAIDLPPVGLNGTTDLDRAQPIGWWAPVTLRHIKQRVETGAAQDTRFAAAANSTHKP</sequence>
<reference evidence="2" key="2">
    <citation type="submission" date="2003-05" db="EMBL/GenBank/DDBJ databases">
        <authorList>
            <person name="Buell C.R."/>
            <person name="Wing R.A."/>
            <person name="McCombie W.R."/>
            <person name="Messing J."/>
            <person name="Yuan Q."/>
            <person name="Ouyang S."/>
        </authorList>
    </citation>
    <scope>NUCLEOTIDE SEQUENCE</scope>
</reference>
<evidence type="ECO:0000256" key="1">
    <source>
        <dbReference type="SAM" id="MobiDB-lite"/>
    </source>
</evidence>
<dbReference type="AlphaFoldDB" id="Q33BB8"/>